<proteinExistence type="predicted"/>
<gene>
    <name evidence="1" type="ORF">HYC85_006786</name>
</gene>
<evidence type="ECO:0000313" key="1">
    <source>
        <dbReference type="EMBL" id="KAF5953930.1"/>
    </source>
</evidence>
<dbReference type="EMBL" id="JACBKZ010000003">
    <property type="protein sequence ID" value="KAF5953930.1"/>
    <property type="molecule type" value="Genomic_DNA"/>
</dbReference>
<organism evidence="1 2">
    <name type="scientific">Camellia sinensis</name>
    <name type="common">Tea plant</name>
    <name type="synonym">Thea sinensis</name>
    <dbReference type="NCBI Taxonomy" id="4442"/>
    <lineage>
        <taxon>Eukaryota</taxon>
        <taxon>Viridiplantae</taxon>
        <taxon>Streptophyta</taxon>
        <taxon>Embryophyta</taxon>
        <taxon>Tracheophyta</taxon>
        <taxon>Spermatophyta</taxon>
        <taxon>Magnoliopsida</taxon>
        <taxon>eudicotyledons</taxon>
        <taxon>Gunneridae</taxon>
        <taxon>Pentapetalae</taxon>
        <taxon>asterids</taxon>
        <taxon>Ericales</taxon>
        <taxon>Theaceae</taxon>
        <taxon>Camellia</taxon>
    </lineage>
</organism>
<dbReference type="Proteomes" id="UP000593564">
    <property type="component" value="Unassembled WGS sequence"/>
</dbReference>
<reference evidence="1 2" key="2">
    <citation type="submission" date="2020-07" db="EMBL/GenBank/DDBJ databases">
        <title>Genome assembly of wild tea tree DASZ reveals pedigree and selection history of tea varieties.</title>
        <authorList>
            <person name="Zhang W."/>
        </authorList>
    </citation>
    <scope>NUCLEOTIDE SEQUENCE [LARGE SCALE GENOMIC DNA]</scope>
    <source>
        <strain evidence="2">cv. G240</strain>
        <tissue evidence="1">Leaf</tissue>
    </source>
</reference>
<evidence type="ECO:0000313" key="2">
    <source>
        <dbReference type="Proteomes" id="UP000593564"/>
    </source>
</evidence>
<reference evidence="2" key="1">
    <citation type="journal article" date="2020" name="Nat. Commun.">
        <title>Genome assembly of wild tea tree DASZ reveals pedigree and selection history of tea varieties.</title>
        <authorList>
            <person name="Zhang W."/>
            <person name="Zhang Y."/>
            <person name="Qiu H."/>
            <person name="Guo Y."/>
            <person name="Wan H."/>
            <person name="Zhang X."/>
            <person name="Scossa F."/>
            <person name="Alseekh S."/>
            <person name="Zhang Q."/>
            <person name="Wang P."/>
            <person name="Xu L."/>
            <person name="Schmidt M.H."/>
            <person name="Jia X."/>
            <person name="Li D."/>
            <person name="Zhu A."/>
            <person name="Guo F."/>
            <person name="Chen W."/>
            <person name="Ni D."/>
            <person name="Usadel B."/>
            <person name="Fernie A.R."/>
            <person name="Wen W."/>
        </authorList>
    </citation>
    <scope>NUCLEOTIDE SEQUENCE [LARGE SCALE GENOMIC DNA]</scope>
    <source>
        <strain evidence="2">cv. G240</strain>
    </source>
</reference>
<dbReference type="AlphaFoldDB" id="A0A7J7HM31"/>
<keyword evidence="2" id="KW-1185">Reference proteome</keyword>
<name>A0A7J7HM31_CAMSI</name>
<comment type="caution">
    <text evidence="1">The sequence shown here is derived from an EMBL/GenBank/DDBJ whole genome shotgun (WGS) entry which is preliminary data.</text>
</comment>
<accession>A0A7J7HM31</accession>
<protein>
    <submittedName>
        <fullName evidence="1">Uncharacterized protein</fullName>
    </submittedName>
</protein>
<sequence length="134" mass="14633">MATRVARAADSASSLIGIVGRGCVSKIRWASSSSEASPKPNKKITDRLSGVIDAVNDRKLPPDLRGQRNAVRSETDITILLSKEYGIPWKKGSLRIYRGKANPLTSILILMLTQLKIPCTEFFQGINVHRSGLS</sequence>